<reference evidence="1 2" key="1">
    <citation type="journal article" date="2012" name="Eukaryot. Cell">
        <title>Draft genome sequence of Wickerhamomyces ciferrii NRRL Y-1031 F-60-10.</title>
        <authorList>
            <person name="Schneider J."/>
            <person name="Andrea H."/>
            <person name="Blom J."/>
            <person name="Jaenicke S."/>
            <person name="Ruckert C."/>
            <person name="Schorsch C."/>
            <person name="Szczepanowski R."/>
            <person name="Farwick M."/>
            <person name="Goesmann A."/>
            <person name="Puhler A."/>
            <person name="Schaffer S."/>
            <person name="Tauch A."/>
            <person name="Kohler T."/>
            <person name="Brinkrolf K."/>
        </authorList>
    </citation>
    <scope>NUCLEOTIDE SEQUENCE [LARGE SCALE GENOMIC DNA]</scope>
    <source>
        <strain evidence="2">ATCC 14091 / BCRC 22168 / CBS 111 / JCM 3599 / NBRC 0793 / NRRL Y-1031 F-60-10</strain>
    </source>
</reference>
<comment type="caution">
    <text evidence="1">The sequence shown here is derived from an EMBL/GenBank/DDBJ whole genome shotgun (WGS) entry which is preliminary data.</text>
</comment>
<dbReference type="HOGENOM" id="CLU_847863_0_0_1"/>
<name>K0KKY2_WICCF</name>
<dbReference type="AlphaFoldDB" id="K0KKY2"/>
<sequence>MKPSIRCARHHCRTIYNPVTYNLQRSYNSLPFKPKALFYPHSSNNIQRVSHELQILKDIDPSIQVVTASIDMKYKDAIGEAWFDKPININSYRRYKDVESEISTAFDHFRMVIHKKKIDLSFIHMFLEEQIVNMYVKEPHGEFGNLLTQLEVELPFDENETTYTSKSQYKAISGKLKVNEISEEDYLIKKLSGFNAGALFEKLKDKTELMGKDYKYLLEVNENGKRNRVRVHDEHFGEEDLGILIDSPPPAVGTNCQLYQLCMDDLYTPVIFNGLLIEKYHKKNHKHFLRDDVIVENVLNLGATSGFMVDDRQYIGFGDHVKIEAIDQ</sequence>
<evidence type="ECO:0000313" key="2">
    <source>
        <dbReference type="Proteomes" id="UP000009328"/>
    </source>
</evidence>
<evidence type="ECO:0000313" key="1">
    <source>
        <dbReference type="EMBL" id="CCH45880.1"/>
    </source>
</evidence>
<proteinExistence type="predicted"/>
<gene>
    <name evidence="1" type="ORF">BN7_5467</name>
</gene>
<protein>
    <submittedName>
        <fullName evidence="1">Uncharacterized protein</fullName>
    </submittedName>
</protein>
<dbReference type="EMBL" id="CAIF01000216">
    <property type="protein sequence ID" value="CCH45880.1"/>
    <property type="molecule type" value="Genomic_DNA"/>
</dbReference>
<organism evidence="1 2">
    <name type="scientific">Wickerhamomyces ciferrii (strain ATCC 14091 / BCRC 22168 / CBS 111 / JCM 3599 / NBRC 0793 / NRRL Y-1031 F-60-10)</name>
    <name type="common">Yeast</name>
    <name type="synonym">Pichia ciferrii</name>
    <dbReference type="NCBI Taxonomy" id="1206466"/>
    <lineage>
        <taxon>Eukaryota</taxon>
        <taxon>Fungi</taxon>
        <taxon>Dikarya</taxon>
        <taxon>Ascomycota</taxon>
        <taxon>Saccharomycotina</taxon>
        <taxon>Saccharomycetes</taxon>
        <taxon>Phaffomycetales</taxon>
        <taxon>Wickerhamomycetaceae</taxon>
        <taxon>Wickerhamomyces</taxon>
    </lineage>
</organism>
<dbReference type="InParanoid" id="K0KKY2"/>
<keyword evidence="2" id="KW-1185">Reference proteome</keyword>
<dbReference type="Proteomes" id="UP000009328">
    <property type="component" value="Unassembled WGS sequence"/>
</dbReference>
<accession>K0KKY2</accession>